<dbReference type="OrthoDB" id="231918at2"/>
<evidence type="ECO:0000256" key="3">
    <source>
        <dbReference type="ARBA" id="ARBA00022741"/>
    </source>
</evidence>
<keyword evidence="6" id="KW-0472">Membrane</keyword>
<dbReference type="PANTHER" id="PTHR24423:SF633">
    <property type="entry name" value="ETHYLENE RECEPTOR 2"/>
    <property type="match status" value="1"/>
</dbReference>
<dbReference type="PANTHER" id="PTHR24423">
    <property type="entry name" value="TWO-COMPONENT SENSOR HISTIDINE KINASE"/>
    <property type="match status" value="1"/>
</dbReference>
<dbReference type="Pfam" id="PF25487">
    <property type="entry name" value="ETR1_N"/>
    <property type="match status" value="1"/>
</dbReference>
<evidence type="ECO:0000256" key="5">
    <source>
        <dbReference type="SAM" id="Coils"/>
    </source>
</evidence>
<protein>
    <recommendedName>
        <fullName evidence="7">Ethylene receptor 1-like N-terminal domain-containing protein</fullName>
    </recommendedName>
</protein>
<evidence type="ECO:0000256" key="2">
    <source>
        <dbReference type="ARBA" id="ARBA00022723"/>
    </source>
</evidence>
<feature type="transmembrane region" description="Helical" evidence="6">
    <location>
        <begin position="33"/>
        <end position="51"/>
    </location>
</feature>
<accession>A0A5C6AWT1</accession>
<dbReference type="GO" id="GO:0038199">
    <property type="term" value="F:ethylene receptor activity"/>
    <property type="evidence" value="ECO:0007669"/>
    <property type="project" value="TreeGrafter"/>
</dbReference>
<keyword evidence="6" id="KW-0812">Transmembrane</keyword>
<evidence type="ECO:0000256" key="6">
    <source>
        <dbReference type="SAM" id="Phobius"/>
    </source>
</evidence>
<gene>
    <name evidence="8" type="ORF">Pla52n_25160</name>
</gene>
<keyword evidence="4" id="KW-0067">ATP-binding</keyword>
<keyword evidence="9" id="KW-1185">Reference proteome</keyword>
<evidence type="ECO:0000313" key="8">
    <source>
        <dbReference type="EMBL" id="TWU04475.1"/>
    </source>
</evidence>
<keyword evidence="3" id="KW-0547">Nucleotide-binding</keyword>
<feature type="transmembrane region" description="Helical" evidence="6">
    <location>
        <begin position="63"/>
        <end position="84"/>
    </location>
</feature>
<reference evidence="8 9" key="1">
    <citation type="submission" date="2019-02" db="EMBL/GenBank/DDBJ databases">
        <title>Deep-cultivation of Planctomycetes and their phenomic and genomic characterization uncovers novel biology.</title>
        <authorList>
            <person name="Wiegand S."/>
            <person name="Jogler M."/>
            <person name="Boedeker C."/>
            <person name="Pinto D."/>
            <person name="Vollmers J."/>
            <person name="Rivas-Marin E."/>
            <person name="Kohn T."/>
            <person name="Peeters S.H."/>
            <person name="Heuer A."/>
            <person name="Rast P."/>
            <person name="Oberbeckmann S."/>
            <person name="Bunk B."/>
            <person name="Jeske O."/>
            <person name="Meyerdierks A."/>
            <person name="Storesund J.E."/>
            <person name="Kallscheuer N."/>
            <person name="Luecker S."/>
            <person name="Lage O.M."/>
            <person name="Pohl T."/>
            <person name="Merkel B.J."/>
            <person name="Hornburger P."/>
            <person name="Mueller R.-W."/>
            <person name="Bruemmer F."/>
            <person name="Labrenz M."/>
            <person name="Spormann A.M."/>
            <person name="Op Den Camp H."/>
            <person name="Overmann J."/>
            <person name="Amann R."/>
            <person name="Jetten M.S.M."/>
            <person name="Mascher T."/>
            <person name="Medema M.H."/>
            <person name="Devos D.P."/>
            <person name="Kaster A.-K."/>
            <person name="Ovreas L."/>
            <person name="Rohde M."/>
            <person name="Galperin M.Y."/>
            <person name="Jogler C."/>
        </authorList>
    </citation>
    <scope>NUCLEOTIDE SEQUENCE [LARGE SCALE GENOMIC DNA]</scope>
    <source>
        <strain evidence="8 9">Pla52n</strain>
    </source>
</reference>
<dbReference type="Proteomes" id="UP000320176">
    <property type="component" value="Unassembled WGS sequence"/>
</dbReference>
<comment type="caution">
    <text evidence="8">The sequence shown here is derived from an EMBL/GenBank/DDBJ whole genome shotgun (WGS) entry which is preliminary data.</text>
</comment>
<dbReference type="EMBL" id="SJPN01000003">
    <property type="protein sequence ID" value="TWU04475.1"/>
    <property type="molecule type" value="Genomic_DNA"/>
</dbReference>
<dbReference type="GO" id="GO:0016740">
    <property type="term" value="F:transferase activity"/>
    <property type="evidence" value="ECO:0007669"/>
    <property type="project" value="UniProtKB-KW"/>
</dbReference>
<feature type="coiled-coil region" evidence="5">
    <location>
        <begin position="126"/>
        <end position="163"/>
    </location>
</feature>
<keyword evidence="2" id="KW-0479">Metal-binding</keyword>
<dbReference type="RefSeq" id="WP_146519892.1">
    <property type="nucleotide sequence ID" value="NZ_CP151726.1"/>
</dbReference>
<evidence type="ECO:0000259" key="7">
    <source>
        <dbReference type="Pfam" id="PF25487"/>
    </source>
</evidence>
<feature type="transmembrane region" description="Helical" evidence="6">
    <location>
        <begin position="90"/>
        <end position="110"/>
    </location>
</feature>
<dbReference type="GO" id="GO:0046872">
    <property type="term" value="F:metal ion binding"/>
    <property type="evidence" value="ECO:0007669"/>
    <property type="project" value="UniProtKB-KW"/>
</dbReference>
<dbReference type="AlphaFoldDB" id="A0A5C6AWT1"/>
<name>A0A5C6AWT1_9BACT</name>
<dbReference type="GO" id="GO:0051740">
    <property type="term" value="F:ethylene binding"/>
    <property type="evidence" value="ECO:0007669"/>
    <property type="project" value="TreeGrafter"/>
</dbReference>
<organism evidence="8 9">
    <name type="scientific">Stieleria varia</name>
    <dbReference type="NCBI Taxonomy" id="2528005"/>
    <lineage>
        <taxon>Bacteria</taxon>
        <taxon>Pseudomonadati</taxon>
        <taxon>Planctomycetota</taxon>
        <taxon>Planctomycetia</taxon>
        <taxon>Pirellulales</taxon>
        <taxon>Pirellulaceae</taxon>
        <taxon>Stieleria</taxon>
    </lineage>
</organism>
<dbReference type="InterPro" id="IPR058544">
    <property type="entry name" value="ETR1_N"/>
</dbReference>
<sequence>MFSELFDTQGFPPRWRCGSWSDLHGWVHIVSDSLIFGAYIAIPILITYFVFQRSDIRFLKIYWLFAGFIFSCGFGHLIEATIFWHPWYRFSGLIKICTAVVSWATVLALIPALPRALELPGLAPLNEKLQDKNEELESFARHLTDREDRVIELKKEVNALLEELGRSQKYLRDVSS</sequence>
<evidence type="ECO:0000256" key="4">
    <source>
        <dbReference type="ARBA" id="ARBA00022840"/>
    </source>
</evidence>
<proteinExistence type="predicted"/>
<dbReference type="GO" id="GO:0005524">
    <property type="term" value="F:ATP binding"/>
    <property type="evidence" value="ECO:0007669"/>
    <property type="project" value="UniProtKB-KW"/>
</dbReference>
<evidence type="ECO:0000313" key="9">
    <source>
        <dbReference type="Proteomes" id="UP000320176"/>
    </source>
</evidence>
<evidence type="ECO:0000256" key="1">
    <source>
        <dbReference type="ARBA" id="ARBA00022679"/>
    </source>
</evidence>
<keyword evidence="1" id="KW-0808">Transferase</keyword>
<keyword evidence="6" id="KW-1133">Transmembrane helix</keyword>
<keyword evidence="5" id="KW-0175">Coiled coil</keyword>
<feature type="domain" description="Ethylene receptor 1-like N-terminal" evidence="7">
    <location>
        <begin position="26"/>
        <end position="118"/>
    </location>
</feature>